<dbReference type="PATRIC" id="fig|679936.5.peg.3118"/>
<dbReference type="Proteomes" id="UP000005439">
    <property type="component" value="Chromosome"/>
</dbReference>
<dbReference type="GO" id="GO:0006508">
    <property type="term" value="P:proteolysis"/>
    <property type="evidence" value="ECO:0007669"/>
    <property type="project" value="UniProtKB-KW"/>
</dbReference>
<proteinExistence type="inferred from homology"/>
<reference evidence="15 16" key="2">
    <citation type="journal article" date="2012" name="Stand. Genomic Sci.">
        <title>Complete genome sequence of the moderately thermophilic mineral-sulfide-oxidizing firmicute Sulfobacillus acidophilus type strain (NAL(T)).</title>
        <authorList>
            <person name="Anderson I."/>
            <person name="Chertkov O."/>
            <person name="Chen A."/>
            <person name="Saunders E."/>
            <person name="Lapidus A."/>
            <person name="Nolan M."/>
            <person name="Lucas S."/>
            <person name="Hammon N."/>
            <person name="Deshpande S."/>
            <person name="Cheng J.F."/>
            <person name="Han C."/>
            <person name="Tapia R."/>
            <person name="Goodwin L.A."/>
            <person name="Pitluck S."/>
            <person name="Liolios K."/>
            <person name="Pagani I."/>
            <person name="Ivanova N."/>
            <person name="Mikhailova N."/>
            <person name="Pati A."/>
            <person name="Palaniappan K."/>
            <person name="Land M."/>
            <person name="Pan C."/>
            <person name="Rohde M."/>
            <person name="Pukall R."/>
            <person name="Goker M."/>
            <person name="Detter J.C."/>
            <person name="Woyke T."/>
            <person name="Bristow J."/>
            <person name="Eisen J.A."/>
            <person name="Markowitz V."/>
            <person name="Hugenholtz P."/>
            <person name="Kyrpides N.C."/>
            <person name="Klenk H.P."/>
            <person name="Mavromatis K."/>
        </authorList>
    </citation>
    <scope>NUCLEOTIDE SEQUENCE [LARGE SCALE GENOMIC DNA]</scope>
    <source>
        <strain evidence="16">ATCC 700253 / DSM 10332 / NAL</strain>
    </source>
</reference>
<dbReference type="Pfam" id="PF02163">
    <property type="entry name" value="Peptidase_M50"/>
    <property type="match status" value="2"/>
</dbReference>
<reference evidence="16" key="1">
    <citation type="submission" date="2011-12" db="EMBL/GenBank/DDBJ databases">
        <title>The complete genome of chromosome of Sulfobacillus acidophilus DSM 10332.</title>
        <authorList>
            <person name="Lucas S."/>
            <person name="Han J."/>
            <person name="Lapidus A."/>
            <person name="Bruce D."/>
            <person name="Goodwin L."/>
            <person name="Pitluck S."/>
            <person name="Peters L."/>
            <person name="Kyrpides N."/>
            <person name="Mavromatis K."/>
            <person name="Ivanova N."/>
            <person name="Mikhailova N."/>
            <person name="Chertkov O."/>
            <person name="Saunders E."/>
            <person name="Detter J.C."/>
            <person name="Tapia R."/>
            <person name="Han C."/>
            <person name="Land M."/>
            <person name="Hauser L."/>
            <person name="Markowitz V."/>
            <person name="Cheng J.-F."/>
            <person name="Hugenholtz P."/>
            <person name="Woyke T."/>
            <person name="Wu D."/>
            <person name="Pukall R."/>
            <person name="Gehrich-Schroeter G."/>
            <person name="Schneider S."/>
            <person name="Klenk H.-P."/>
            <person name="Eisen J.A."/>
        </authorList>
    </citation>
    <scope>NUCLEOTIDE SEQUENCE [LARGE SCALE GENOMIC DNA]</scope>
    <source>
        <strain evidence="16">ATCC 700253 / DSM 10332 / NAL</strain>
    </source>
</reference>
<keyword evidence="8" id="KW-0862">Zinc</keyword>
<keyword evidence="7" id="KW-0378">Hydrolase</keyword>
<name>G8U0D5_SULAD</name>
<evidence type="ECO:0000256" key="6">
    <source>
        <dbReference type="ARBA" id="ARBA00022723"/>
    </source>
</evidence>
<feature type="domain" description="CBS" evidence="14">
    <location>
        <begin position="222"/>
        <end position="282"/>
    </location>
</feature>
<dbReference type="PROSITE" id="PS51371">
    <property type="entry name" value="CBS"/>
    <property type="match status" value="1"/>
</dbReference>
<dbReference type="GO" id="GO:0046872">
    <property type="term" value="F:metal ion binding"/>
    <property type="evidence" value="ECO:0007669"/>
    <property type="project" value="UniProtKB-KW"/>
</dbReference>
<feature type="transmembrane region" description="Helical" evidence="13">
    <location>
        <begin position="33"/>
        <end position="59"/>
    </location>
</feature>
<evidence type="ECO:0000256" key="1">
    <source>
        <dbReference type="ARBA" id="ARBA00001947"/>
    </source>
</evidence>
<evidence type="ECO:0000256" key="13">
    <source>
        <dbReference type="SAM" id="Phobius"/>
    </source>
</evidence>
<evidence type="ECO:0000313" key="15">
    <source>
        <dbReference type="EMBL" id="AEW06477.1"/>
    </source>
</evidence>
<evidence type="ECO:0000256" key="2">
    <source>
        <dbReference type="ARBA" id="ARBA00004141"/>
    </source>
</evidence>
<evidence type="ECO:0000259" key="14">
    <source>
        <dbReference type="PROSITE" id="PS51371"/>
    </source>
</evidence>
<dbReference type="PANTHER" id="PTHR39188">
    <property type="entry name" value="MEMBRANE-ASSOCIATED ZINC METALLOPROTEASE M50B"/>
    <property type="match status" value="1"/>
</dbReference>
<dbReference type="SUPFAM" id="SSF54631">
    <property type="entry name" value="CBS-domain pair"/>
    <property type="match status" value="1"/>
</dbReference>
<evidence type="ECO:0000256" key="12">
    <source>
        <dbReference type="PROSITE-ProRule" id="PRU00703"/>
    </source>
</evidence>
<evidence type="ECO:0000256" key="4">
    <source>
        <dbReference type="ARBA" id="ARBA00022670"/>
    </source>
</evidence>
<organism evidence="15 16">
    <name type="scientific">Sulfobacillus acidophilus (strain ATCC 700253 / DSM 10332 / NAL)</name>
    <dbReference type="NCBI Taxonomy" id="679936"/>
    <lineage>
        <taxon>Bacteria</taxon>
        <taxon>Bacillati</taxon>
        <taxon>Bacillota</taxon>
        <taxon>Clostridia</taxon>
        <taxon>Eubacteriales</taxon>
        <taxon>Clostridiales Family XVII. Incertae Sedis</taxon>
        <taxon>Sulfobacillus</taxon>
    </lineage>
</organism>
<feature type="transmembrane region" description="Helical" evidence="13">
    <location>
        <begin position="7"/>
        <end position="27"/>
    </location>
</feature>
<sequence length="293" mass="33157">MDRTHRWWTRIGVNPLFLLLLGGYWVLGQGPAALIGFLVVTLHELAHAVVADLFGLYVERVEIWPFGGMARIPGLVHQDPYVEAMVAVAGPLQNFLLAAVTWSAARWLPLRPELTNLFIQSNLLIGAINLLPAAPLDGGHLMRIFWARQFGYRPAERQMKEQGLWLARGLFVITLVLFVSGRPAVSLGLFSAFLYWGAMRSDQVASIWAVRDLERRALGFWKRPIWLVEDFAVRQDTPIGQVLQVMRPLKYHRVVVLDDQLRRQGVLYEEDLLGVFINQGPEVTVGECLRGKK</sequence>
<dbReference type="Gene3D" id="3.90.1280.20">
    <property type="match status" value="1"/>
</dbReference>
<evidence type="ECO:0000313" key="16">
    <source>
        <dbReference type="Proteomes" id="UP000005439"/>
    </source>
</evidence>
<keyword evidence="5 13" id="KW-0812">Transmembrane</keyword>
<dbReference type="GO" id="GO:0016020">
    <property type="term" value="C:membrane"/>
    <property type="evidence" value="ECO:0007669"/>
    <property type="project" value="UniProtKB-SubCell"/>
</dbReference>
<evidence type="ECO:0000256" key="7">
    <source>
        <dbReference type="ARBA" id="ARBA00022801"/>
    </source>
</evidence>
<keyword evidence="9 13" id="KW-1133">Transmembrane helix</keyword>
<evidence type="ECO:0000256" key="5">
    <source>
        <dbReference type="ARBA" id="ARBA00022692"/>
    </source>
</evidence>
<evidence type="ECO:0000256" key="8">
    <source>
        <dbReference type="ARBA" id="ARBA00022833"/>
    </source>
</evidence>
<accession>G8U0D5</accession>
<evidence type="ECO:0000256" key="3">
    <source>
        <dbReference type="ARBA" id="ARBA00007931"/>
    </source>
</evidence>
<dbReference type="InterPro" id="IPR046342">
    <property type="entry name" value="CBS_dom_sf"/>
</dbReference>
<dbReference type="InterPro" id="IPR008915">
    <property type="entry name" value="Peptidase_M50"/>
</dbReference>
<dbReference type="PANTHER" id="PTHR39188:SF3">
    <property type="entry name" value="STAGE IV SPORULATION PROTEIN FB"/>
    <property type="match status" value="1"/>
</dbReference>
<dbReference type="AlphaFoldDB" id="G8U0D5"/>
<dbReference type="CDD" id="cd06161">
    <property type="entry name" value="S2P-M50_SpoIVFB"/>
    <property type="match status" value="1"/>
</dbReference>
<keyword evidence="10" id="KW-0482">Metalloprotease</keyword>
<dbReference type="EMBL" id="CP003179">
    <property type="protein sequence ID" value="AEW06477.1"/>
    <property type="molecule type" value="Genomic_DNA"/>
</dbReference>
<dbReference type="KEGG" id="sap:Sulac_3020"/>
<gene>
    <name evidence="15" type="ordered locus">Sulac_3020</name>
</gene>
<feature type="transmembrane region" description="Helical" evidence="13">
    <location>
        <begin position="166"/>
        <end position="196"/>
    </location>
</feature>
<comment type="cofactor">
    <cofactor evidence="1">
        <name>Zn(2+)</name>
        <dbReference type="ChEBI" id="CHEBI:29105"/>
    </cofactor>
</comment>
<keyword evidence="12" id="KW-0129">CBS domain</keyword>
<comment type="similarity">
    <text evidence="3">Belongs to the peptidase M50B family.</text>
</comment>
<evidence type="ECO:0000256" key="9">
    <source>
        <dbReference type="ARBA" id="ARBA00022989"/>
    </source>
</evidence>
<keyword evidence="11 13" id="KW-0472">Membrane</keyword>
<evidence type="ECO:0000256" key="10">
    <source>
        <dbReference type="ARBA" id="ARBA00023049"/>
    </source>
</evidence>
<comment type="subcellular location">
    <subcellularLocation>
        <location evidence="2">Membrane</location>
        <topology evidence="2">Multi-pass membrane protein</topology>
    </subcellularLocation>
</comment>
<dbReference type="STRING" id="679936.Sulac_3020"/>
<evidence type="ECO:0000256" key="11">
    <source>
        <dbReference type="ARBA" id="ARBA00023136"/>
    </source>
</evidence>
<dbReference type="HOGENOM" id="CLU_037123_0_0_9"/>
<protein>
    <submittedName>
        <fullName evidence="15">Peptidase M50</fullName>
    </submittedName>
</protein>
<dbReference type="GO" id="GO:0008237">
    <property type="term" value="F:metallopeptidase activity"/>
    <property type="evidence" value="ECO:0007669"/>
    <property type="project" value="UniProtKB-KW"/>
</dbReference>
<keyword evidence="4" id="KW-0645">Protease</keyword>
<dbReference type="InterPro" id="IPR000644">
    <property type="entry name" value="CBS_dom"/>
</dbReference>
<keyword evidence="6" id="KW-0479">Metal-binding</keyword>
<keyword evidence="16" id="KW-1185">Reference proteome</keyword>